<reference evidence="1" key="1">
    <citation type="journal article" date="2021" name="Nat. Commun.">
        <title>Genetic determinants of endophytism in the Arabidopsis root mycobiome.</title>
        <authorList>
            <person name="Mesny F."/>
            <person name="Miyauchi S."/>
            <person name="Thiergart T."/>
            <person name="Pickel B."/>
            <person name="Atanasova L."/>
            <person name="Karlsson M."/>
            <person name="Huettel B."/>
            <person name="Barry K.W."/>
            <person name="Haridas S."/>
            <person name="Chen C."/>
            <person name="Bauer D."/>
            <person name="Andreopoulos W."/>
            <person name="Pangilinan J."/>
            <person name="LaButti K."/>
            <person name="Riley R."/>
            <person name="Lipzen A."/>
            <person name="Clum A."/>
            <person name="Drula E."/>
            <person name="Henrissat B."/>
            <person name="Kohler A."/>
            <person name="Grigoriev I.V."/>
            <person name="Martin F.M."/>
            <person name="Hacquard S."/>
        </authorList>
    </citation>
    <scope>NUCLEOTIDE SEQUENCE</scope>
    <source>
        <strain evidence="1">MPI-CAGE-CH-0230</strain>
    </source>
</reference>
<evidence type="ECO:0000313" key="1">
    <source>
        <dbReference type="EMBL" id="KAH7041122.1"/>
    </source>
</evidence>
<sequence length="185" mass="20646">MCLPCWPVKDIYLEDDPPNQSVQYVWDGGKWVQTVRPVSSVHPGIASAPVVMQPMMSPGHHPAYYSPGQTAQYMHPAQFVNAQNPVFVGHAGVAPPPQAPPDIMGIGKTGAEAWYEQCYNAQSESNKMSEPQDFKPADPDPGRMYPCREVDGAWTQRNLVTIERLDDARWYIDSHGRFYAVRSAD</sequence>
<accession>A0A9P8YJI8</accession>
<keyword evidence="2" id="KW-1185">Reference proteome</keyword>
<protein>
    <submittedName>
        <fullName evidence="1">Uncharacterized protein</fullName>
    </submittedName>
</protein>
<dbReference type="Proteomes" id="UP000756346">
    <property type="component" value="Unassembled WGS sequence"/>
</dbReference>
<organism evidence="1 2">
    <name type="scientific">Microdochium trichocladiopsis</name>
    <dbReference type="NCBI Taxonomy" id="1682393"/>
    <lineage>
        <taxon>Eukaryota</taxon>
        <taxon>Fungi</taxon>
        <taxon>Dikarya</taxon>
        <taxon>Ascomycota</taxon>
        <taxon>Pezizomycotina</taxon>
        <taxon>Sordariomycetes</taxon>
        <taxon>Xylariomycetidae</taxon>
        <taxon>Xylariales</taxon>
        <taxon>Microdochiaceae</taxon>
        <taxon>Microdochium</taxon>
    </lineage>
</organism>
<dbReference type="AlphaFoldDB" id="A0A9P8YJI8"/>
<dbReference type="GeneID" id="70182015"/>
<dbReference type="OrthoDB" id="5194044at2759"/>
<dbReference type="RefSeq" id="XP_046019177.1">
    <property type="nucleotide sequence ID" value="XM_046152469.1"/>
</dbReference>
<dbReference type="EMBL" id="JAGTJQ010000001">
    <property type="protein sequence ID" value="KAH7041122.1"/>
    <property type="molecule type" value="Genomic_DNA"/>
</dbReference>
<proteinExistence type="predicted"/>
<comment type="caution">
    <text evidence="1">The sequence shown here is derived from an EMBL/GenBank/DDBJ whole genome shotgun (WGS) entry which is preliminary data.</text>
</comment>
<gene>
    <name evidence="1" type="ORF">B0I36DRAFT_312176</name>
</gene>
<name>A0A9P8YJI8_9PEZI</name>
<evidence type="ECO:0000313" key="2">
    <source>
        <dbReference type="Proteomes" id="UP000756346"/>
    </source>
</evidence>